<reference evidence="1" key="1">
    <citation type="submission" date="2021-08" db="EMBL/GenBank/DDBJ databases">
        <title>Sphingopyxis panaciterrulae sp. nov., isolated from the surface water of the Yellow Sea.</title>
        <authorList>
            <person name="Gao Z."/>
            <person name="Zhang D."/>
            <person name="Zhang A."/>
        </authorList>
    </citation>
    <scope>NUCLEOTIDE SEQUENCE</scope>
    <source>
        <strain evidence="1">XHP0097</strain>
    </source>
</reference>
<keyword evidence="2" id="KW-1185">Reference proteome</keyword>
<dbReference type="EMBL" id="JAILXK010000002">
    <property type="protein sequence ID" value="MBY4637547.1"/>
    <property type="molecule type" value="Genomic_DNA"/>
</dbReference>
<sequence>MPSKNEALENAVNELLQARTAIDAAPGLRAQVRADRCFARLAALLAPRVRYFTRRYGLSDVAEDAEQACAIALHRAVGQYDPCRARFTTFIDWQIRAELQALRTRLYGDRRSAGRRRVGAWLSLDALRADGADDWLADEEAEDATEAAASDCLAQCVTDRLVDDWARRRHAALSRGTGRGAVQVEARVAAERALVLRRLSDSEAASERLRESDRHIVRRAVADIIRHTRSKPH</sequence>
<evidence type="ECO:0000313" key="2">
    <source>
        <dbReference type="Proteomes" id="UP001166571"/>
    </source>
</evidence>
<accession>A0ABS7MFJ1</accession>
<protein>
    <submittedName>
        <fullName evidence="1">RNA polymerase subunit sigma-70</fullName>
    </submittedName>
</protein>
<proteinExistence type="predicted"/>
<dbReference type="Gene3D" id="1.10.1740.10">
    <property type="match status" value="1"/>
</dbReference>
<gene>
    <name evidence="1" type="ORF">K5P26_10410</name>
</gene>
<dbReference type="Proteomes" id="UP001166571">
    <property type="component" value="Unassembled WGS sequence"/>
</dbReference>
<comment type="caution">
    <text evidence="1">The sequence shown here is derived from an EMBL/GenBank/DDBJ whole genome shotgun (WGS) entry which is preliminary data.</text>
</comment>
<dbReference type="RefSeq" id="WP_222136785.1">
    <property type="nucleotide sequence ID" value="NZ_JAILXK010000002.1"/>
</dbReference>
<name>A0ABS7MFJ1_9SPHN</name>
<dbReference type="SUPFAM" id="SSF88946">
    <property type="entry name" value="Sigma2 domain of RNA polymerase sigma factors"/>
    <property type="match status" value="1"/>
</dbReference>
<dbReference type="InterPro" id="IPR013325">
    <property type="entry name" value="RNA_pol_sigma_r2"/>
</dbReference>
<organism evidence="1 2">
    <name type="scientific">Sphingopyxis jiangsuensis</name>
    <dbReference type="NCBI Taxonomy" id="2871171"/>
    <lineage>
        <taxon>Bacteria</taxon>
        <taxon>Pseudomonadati</taxon>
        <taxon>Pseudomonadota</taxon>
        <taxon>Alphaproteobacteria</taxon>
        <taxon>Sphingomonadales</taxon>
        <taxon>Sphingomonadaceae</taxon>
        <taxon>Sphingopyxis</taxon>
    </lineage>
</organism>
<evidence type="ECO:0000313" key="1">
    <source>
        <dbReference type="EMBL" id="MBY4637547.1"/>
    </source>
</evidence>